<feature type="region of interest" description="Disordered" evidence="1">
    <location>
        <begin position="531"/>
        <end position="550"/>
    </location>
</feature>
<feature type="compositionally biased region" description="Basic residues" evidence="1">
    <location>
        <begin position="600"/>
        <end position="618"/>
    </location>
</feature>
<evidence type="ECO:0000256" key="1">
    <source>
        <dbReference type="SAM" id="MobiDB-lite"/>
    </source>
</evidence>
<evidence type="ECO:0000313" key="3">
    <source>
        <dbReference type="Proteomes" id="UP000315369"/>
    </source>
</evidence>
<comment type="caution">
    <text evidence="2">The sequence shown here is derived from an EMBL/GenBank/DDBJ whole genome shotgun (WGS) entry which is preliminary data.</text>
</comment>
<dbReference type="RefSeq" id="WP_141645198.1">
    <property type="nucleotide sequence ID" value="NZ_VIFM01000113.1"/>
</dbReference>
<dbReference type="EMBL" id="VIFM01000113">
    <property type="protein sequence ID" value="TQF13076.1"/>
    <property type="molecule type" value="Genomic_DNA"/>
</dbReference>
<dbReference type="AlphaFoldDB" id="A0A540WVP5"/>
<feature type="compositionally biased region" description="Gly residues" evidence="1">
    <location>
        <begin position="540"/>
        <end position="550"/>
    </location>
</feature>
<dbReference type="Proteomes" id="UP000315369">
    <property type="component" value="Unassembled WGS sequence"/>
</dbReference>
<accession>A0A540WVP5</accession>
<proteinExistence type="predicted"/>
<evidence type="ECO:0000313" key="2">
    <source>
        <dbReference type="EMBL" id="TQF13076.1"/>
    </source>
</evidence>
<name>A0A540WVP5_9BACT</name>
<gene>
    <name evidence="2" type="ORF">FJV41_25740</name>
</gene>
<sequence>MSGLGLQREECVVKSFEPRRDVPMVEQVTSRDERMEGGAHPRVAALQALGARLNQGPRVVAQAKLAASLGGRSPNAPIQRVGGAKFGLRVEDAARESAGHQRLREIHAAYKEEVKAGKAAAVADFDGHEDEIEAQTAYSHALENAELTPQGLVTRLGGDEDFSVAGDVISYQGAPLANILRGNAAYLLATPAAHGVANIYKKHTLEGPSDRDYVRVRGRMLRRQAWRGITPPERKALKEGRALTPMNRGHLTEGRLGYNFDASTGAPTPRVRNVGEGKVSDLEWLNTHANTQLDEIPNEPRLLSFLQTRKGVGKLLSARSTPGDITSNHGVGFSGYGEVEIDLARVPVANFVHHYKDEPFDAGELAEQVGRNHPSGPLRWETDRANETVLRNREIVLSEIPRAAVTNLTDTPARQAYEAEFALTYTRYFQEKYREVVFEETELDEPAPVPAPDAIPYIEDHYTQLQARTDGAHLIREASTRGSADAAERVAYINAWRKSYVIAWKRAYEEAAWESAVYDDEGNTAEIVVPEPRLPDHVGDGLGEAAGLSAGGADGILDGAAATRSGPASSSSSEQKQQSRGGQGEDDSDTDEPKVVDKRSTRKSKGGKREKKKSVRKT</sequence>
<feature type="region of interest" description="Disordered" evidence="1">
    <location>
        <begin position="557"/>
        <end position="618"/>
    </location>
</feature>
<keyword evidence="3" id="KW-1185">Reference proteome</keyword>
<reference evidence="2 3" key="1">
    <citation type="submission" date="2019-06" db="EMBL/GenBank/DDBJ databases">
        <authorList>
            <person name="Livingstone P."/>
            <person name="Whitworth D."/>
        </authorList>
    </citation>
    <scope>NUCLEOTIDE SEQUENCE [LARGE SCALE GENOMIC DNA]</scope>
    <source>
        <strain evidence="2 3">AM401</strain>
    </source>
</reference>
<protein>
    <submittedName>
        <fullName evidence="2">Uncharacterized protein</fullName>
    </submittedName>
</protein>
<organism evidence="2 3">
    <name type="scientific">Myxococcus llanfairpwllgwyngyllgogerychwyrndrobwllllantysiliogogogochensis</name>
    <dbReference type="NCBI Taxonomy" id="2590453"/>
    <lineage>
        <taxon>Bacteria</taxon>
        <taxon>Pseudomonadati</taxon>
        <taxon>Myxococcota</taxon>
        <taxon>Myxococcia</taxon>
        <taxon>Myxococcales</taxon>
        <taxon>Cystobacterineae</taxon>
        <taxon>Myxococcaceae</taxon>
        <taxon>Myxococcus</taxon>
    </lineage>
</organism>
<feature type="compositionally biased region" description="Low complexity" evidence="1">
    <location>
        <begin position="557"/>
        <end position="580"/>
    </location>
</feature>